<sequence length="155" mass="17644">MSHTTVPVRKAVASDIPAIQSLLNHYAAMGDLLPRTRADIENNLAHFHVVEIDGELLACGSLEHFTEELAEVRSLMVRTDIKRSGLGRAIVQELIHLARSRQVKRLMALTYVPDFFHRMGFKTVNKEIFPEKIWGICVNCYKFHNCDEIAVLMEL</sequence>
<dbReference type="Gene3D" id="3.40.630.30">
    <property type="match status" value="1"/>
</dbReference>
<evidence type="ECO:0000256" key="3">
    <source>
        <dbReference type="ARBA" id="ARBA00023315"/>
    </source>
</evidence>
<organism evidence="6 7">
    <name type="scientific">Arenicella chitinivorans</name>
    <dbReference type="NCBI Taxonomy" id="1329800"/>
    <lineage>
        <taxon>Bacteria</taxon>
        <taxon>Pseudomonadati</taxon>
        <taxon>Pseudomonadota</taxon>
        <taxon>Gammaproteobacteria</taxon>
        <taxon>Arenicellales</taxon>
        <taxon>Arenicellaceae</taxon>
        <taxon>Arenicella</taxon>
    </lineage>
</organism>
<dbReference type="InterPro" id="IPR010167">
    <property type="entry name" value="NH2A_AcTrfase"/>
</dbReference>
<dbReference type="PANTHER" id="PTHR30602:SF12">
    <property type="entry name" value="AMINO-ACID ACETYLTRANSFERASE NAGS1, CHLOROPLASTIC-RELATED"/>
    <property type="match status" value="1"/>
</dbReference>
<dbReference type="InterPro" id="IPR000182">
    <property type="entry name" value="GNAT_dom"/>
</dbReference>
<evidence type="ECO:0000256" key="4">
    <source>
        <dbReference type="ARBA" id="ARBA00033251"/>
    </source>
</evidence>
<dbReference type="InterPro" id="IPR016181">
    <property type="entry name" value="Acyl_CoA_acyltransferase"/>
</dbReference>
<dbReference type="EMBL" id="BMXA01000005">
    <property type="protein sequence ID" value="GHA15488.1"/>
    <property type="molecule type" value="Genomic_DNA"/>
</dbReference>
<keyword evidence="7" id="KW-1185">Reference proteome</keyword>
<dbReference type="AlphaFoldDB" id="A0A918RWQ9"/>
<dbReference type="GO" id="GO:0005737">
    <property type="term" value="C:cytoplasm"/>
    <property type="evidence" value="ECO:0007669"/>
    <property type="project" value="InterPro"/>
</dbReference>
<accession>A0A918RWQ9</accession>
<evidence type="ECO:0000313" key="7">
    <source>
        <dbReference type="Proteomes" id="UP000614811"/>
    </source>
</evidence>
<dbReference type="PANTHER" id="PTHR30602">
    <property type="entry name" value="AMINO-ACID ACETYLTRANSFERASE"/>
    <property type="match status" value="1"/>
</dbReference>
<reference evidence="6" key="1">
    <citation type="journal article" date="2014" name="Int. J. Syst. Evol. Microbiol.">
        <title>Complete genome sequence of Corynebacterium casei LMG S-19264T (=DSM 44701T), isolated from a smear-ripened cheese.</title>
        <authorList>
            <consortium name="US DOE Joint Genome Institute (JGI-PGF)"/>
            <person name="Walter F."/>
            <person name="Albersmeier A."/>
            <person name="Kalinowski J."/>
            <person name="Ruckert C."/>
        </authorList>
    </citation>
    <scope>NUCLEOTIDE SEQUENCE</scope>
    <source>
        <strain evidence="6">KCTC 12711</strain>
    </source>
</reference>
<dbReference type="RefSeq" id="WP_189402042.1">
    <property type="nucleotide sequence ID" value="NZ_BMXA01000005.1"/>
</dbReference>
<comment type="caution">
    <text evidence="6">The sequence shown here is derived from an EMBL/GenBank/DDBJ whole genome shotgun (WGS) entry which is preliminary data.</text>
</comment>
<evidence type="ECO:0000259" key="5">
    <source>
        <dbReference type="PROSITE" id="PS51186"/>
    </source>
</evidence>
<dbReference type="GO" id="GO:0004042">
    <property type="term" value="F:L-glutamate N-acetyltransferase activity"/>
    <property type="evidence" value="ECO:0007669"/>
    <property type="project" value="InterPro"/>
</dbReference>
<feature type="domain" description="N-acetyltransferase" evidence="5">
    <location>
        <begin position="6"/>
        <end position="155"/>
    </location>
</feature>
<proteinExistence type="predicted"/>
<name>A0A918RWQ9_9GAMM</name>
<dbReference type="NCBIfam" id="NF005840">
    <property type="entry name" value="PRK07757.1"/>
    <property type="match status" value="1"/>
</dbReference>
<keyword evidence="2" id="KW-0808">Transferase</keyword>
<keyword evidence="3" id="KW-0012">Acyltransferase</keyword>
<evidence type="ECO:0000313" key="6">
    <source>
        <dbReference type="EMBL" id="GHA15488.1"/>
    </source>
</evidence>
<dbReference type="PROSITE" id="PS51186">
    <property type="entry name" value="GNAT"/>
    <property type="match status" value="1"/>
</dbReference>
<dbReference type="GO" id="GO:0006526">
    <property type="term" value="P:L-arginine biosynthetic process"/>
    <property type="evidence" value="ECO:0007669"/>
    <property type="project" value="InterPro"/>
</dbReference>
<evidence type="ECO:0000256" key="2">
    <source>
        <dbReference type="ARBA" id="ARBA00022679"/>
    </source>
</evidence>
<reference evidence="6" key="2">
    <citation type="submission" date="2020-09" db="EMBL/GenBank/DDBJ databases">
        <authorList>
            <person name="Sun Q."/>
            <person name="Kim S."/>
        </authorList>
    </citation>
    <scope>NUCLEOTIDE SEQUENCE</scope>
    <source>
        <strain evidence="6">KCTC 12711</strain>
    </source>
</reference>
<dbReference type="SUPFAM" id="SSF55729">
    <property type="entry name" value="Acyl-CoA N-acyltransferases (Nat)"/>
    <property type="match status" value="1"/>
</dbReference>
<dbReference type="Pfam" id="PF00583">
    <property type="entry name" value="Acetyltransf_1"/>
    <property type="match status" value="1"/>
</dbReference>
<dbReference type="Proteomes" id="UP000614811">
    <property type="component" value="Unassembled WGS sequence"/>
</dbReference>
<gene>
    <name evidence="6" type="ORF">GCM10008090_26310</name>
</gene>
<evidence type="ECO:0000256" key="1">
    <source>
        <dbReference type="ARBA" id="ARBA00015231"/>
    </source>
</evidence>
<protein>
    <recommendedName>
        <fullName evidence="1">Amino-acid acetyltransferase</fullName>
    </recommendedName>
    <alternativeName>
        <fullName evidence="4">N-acetylglutamate synthase</fullName>
    </alternativeName>
</protein>